<evidence type="ECO:0000313" key="2">
    <source>
        <dbReference type="EMBL" id="KTD43768.1"/>
    </source>
</evidence>
<dbReference type="EMBL" id="LNYP01000006">
    <property type="protein sequence ID" value="KTD43768.1"/>
    <property type="molecule type" value="Genomic_DNA"/>
</dbReference>
<accession>A0A0W0XGX8</accession>
<dbReference type="Proteomes" id="UP000054858">
    <property type="component" value="Unassembled WGS sequence"/>
</dbReference>
<name>A0A0W0XGX8_9GAMM</name>
<feature type="signal peptide" evidence="1">
    <location>
        <begin position="1"/>
        <end position="22"/>
    </location>
</feature>
<protein>
    <submittedName>
        <fullName evidence="2">Coiled-coil protein</fullName>
    </submittedName>
</protein>
<sequence length="357" mass="40491">MFKAIVRYFLIVFMVTAHFNLAASIPHFQPGPLSFTYDGHLFFNATNSAVQGEKYLLNQQLSNIKLNSELQMTAEHKLKGLFIYNTEPTPIAPKYYFDQLYEEFNPELSNWTVQAGKNWLAFGRYKNDLIYKPLTKALGQTNESVVFLGYDATYYVNLSFFHPYSRIRSSPLPLYYNLDLGIHHTYFDVGASYLYSIADSQIFQYNKGFGGFSARPIHSHIPGAAAYINMKYQKFSAYLTYVTAINSFAVNELSYNKKGASPGAFSLQGVYTIHIKNIPLKLIGFYDHSYQALPLKLPSRRIGIGLSSDINRYCTVQFQYAKDYGYANTMSSSGLNHPVVGNSSKAMVFALQVIVHF</sequence>
<comment type="caution">
    <text evidence="2">The sequence shown here is derived from an EMBL/GenBank/DDBJ whole genome shotgun (WGS) entry which is preliminary data.</text>
</comment>
<organism evidence="2 3">
    <name type="scientific">Legionella oakridgensis</name>
    <dbReference type="NCBI Taxonomy" id="29423"/>
    <lineage>
        <taxon>Bacteria</taxon>
        <taxon>Pseudomonadati</taxon>
        <taxon>Pseudomonadota</taxon>
        <taxon>Gammaproteobacteria</taxon>
        <taxon>Legionellales</taxon>
        <taxon>Legionellaceae</taxon>
        <taxon>Legionella</taxon>
    </lineage>
</organism>
<evidence type="ECO:0000313" key="3">
    <source>
        <dbReference type="Proteomes" id="UP000054858"/>
    </source>
</evidence>
<evidence type="ECO:0000256" key="1">
    <source>
        <dbReference type="SAM" id="SignalP"/>
    </source>
</evidence>
<proteinExistence type="predicted"/>
<gene>
    <name evidence="2" type="ORF">Loak_0318</name>
</gene>
<dbReference type="NCBIfam" id="NF033652">
    <property type="entry name" value="LbtU_sider_porin"/>
    <property type="match status" value="1"/>
</dbReference>
<dbReference type="RefSeq" id="WP_025384835.1">
    <property type="nucleotide sequence ID" value="NZ_LCUA01000018.1"/>
</dbReference>
<dbReference type="PATRIC" id="fig|29423.5.peg.331"/>
<feature type="chain" id="PRO_5006916513" evidence="1">
    <location>
        <begin position="23"/>
        <end position="357"/>
    </location>
</feature>
<keyword evidence="1" id="KW-0732">Signal</keyword>
<reference evidence="2 3" key="1">
    <citation type="submission" date="2015-11" db="EMBL/GenBank/DDBJ databases">
        <title>Genomic analysis of 38 Legionella species identifies large and diverse effector repertoires.</title>
        <authorList>
            <person name="Burstein D."/>
            <person name="Amaro F."/>
            <person name="Zusman T."/>
            <person name="Lifshitz Z."/>
            <person name="Cohen O."/>
            <person name="Gilbert J.A."/>
            <person name="Pupko T."/>
            <person name="Shuman H.A."/>
            <person name="Segal G."/>
        </authorList>
    </citation>
    <scope>NUCLEOTIDE SEQUENCE [LARGE SCALE GENOMIC DNA]</scope>
    <source>
        <strain evidence="2 3">Oak Ridge-10</strain>
    </source>
</reference>
<dbReference type="AlphaFoldDB" id="A0A0W0XGX8"/>